<gene>
    <name evidence="2" type="ORF">J2S47_005865</name>
</gene>
<dbReference type="Proteomes" id="UP001231675">
    <property type="component" value="Unassembled WGS sequence"/>
</dbReference>
<evidence type="ECO:0000313" key="2">
    <source>
        <dbReference type="EMBL" id="MDP9685363.1"/>
    </source>
</evidence>
<name>A0ABT9LP96_STRGD</name>
<dbReference type="GeneID" id="91554845"/>
<reference evidence="2 3" key="1">
    <citation type="submission" date="2023-07" db="EMBL/GenBank/DDBJ databases">
        <title>Sequencing the genomes of 1000 actinobacteria strains.</title>
        <authorList>
            <person name="Klenk H.-P."/>
        </authorList>
    </citation>
    <scope>NUCLEOTIDE SEQUENCE [LARGE SCALE GENOMIC DNA]</scope>
    <source>
        <strain evidence="2 3">DSM 40229</strain>
    </source>
</reference>
<evidence type="ECO:0000313" key="3">
    <source>
        <dbReference type="Proteomes" id="UP001231675"/>
    </source>
</evidence>
<accession>A0ABT9LP96</accession>
<evidence type="ECO:0000256" key="1">
    <source>
        <dbReference type="SAM" id="Phobius"/>
    </source>
</evidence>
<protein>
    <recommendedName>
        <fullName evidence="4">Membrane-associated oxidoreductase</fullName>
    </recommendedName>
</protein>
<comment type="caution">
    <text evidence="2">The sequence shown here is derived from an EMBL/GenBank/DDBJ whole genome shotgun (WGS) entry which is preliminary data.</text>
</comment>
<dbReference type="RefSeq" id="WP_189418520.1">
    <property type="nucleotide sequence ID" value="NZ_BMSM01000008.1"/>
</dbReference>
<proteinExistence type="predicted"/>
<evidence type="ECO:0008006" key="4">
    <source>
        <dbReference type="Google" id="ProtNLM"/>
    </source>
</evidence>
<keyword evidence="1" id="KW-0472">Membrane</keyword>
<keyword evidence="1" id="KW-1133">Transmembrane helix</keyword>
<keyword evidence="1" id="KW-0812">Transmembrane</keyword>
<keyword evidence="3" id="KW-1185">Reference proteome</keyword>
<dbReference type="EMBL" id="JAURUD010000001">
    <property type="protein sequence ID" value="MDP9685363.1"/>
    <property type="molecule type" value="Genomic_DNA"/>
</dbReference>
<organism evidence="2 3">
    <name type="scientific">Streptomyces griseoviridis</name>
    <dbReference type="NCBI Taxonomy" id="45398"/>
    <lineage>
        <taxon>Bacteria</taxon>
        <taxon>Bacillati</taxon>
        <taxon>Actinomycetota</taxon>
        <taxon>Actinomycetes</taxon>
        <taxon>Kitasatosporales</taxon>
        <taxon>Streptomycetaceae</taxon>
        <taxon>Streptomyces</taxon>
    </lineage>
</organism>
<feature type="transmembrane region" description="Helical" evidence="1">
    <location>
        <begin position="460"/>
        <end position="481"/>
    </location>
</feature>
<sequence length="487" mass="52869">MEIDELTPAEARIWRAFARGDYVDFRTGPDDDPADGAAWGPERTVRARVLRTLLLDGPRASGEIPSLDLSGARITGGLHLQYATVELAVRLKNCWFEEVPRLYAARLWEINLSESVLPGLIAHAVRVDGVLRMTRARFTGLVRLAGAEVTGSLYLEGARIDAPDAEGPVLQLNQAALGADLWAPGLRARGPVRLTGASVTGTVHLKDAVLDAPGRTALDAQSLVVGSSVTAGCLDARGTLDFRGARVPGTLELTHARLSCPGGIALRATSCVIGELWLFGDGRIEGALRLRRARIDSLSLDPDLVPDEVYLNDLTYGALVPQHPAERRLQMLERDGDGYVPYSYEQLTAAYRRNGDDDAARRVQLAKLRRHRRTLPWYGRVWGRLQDAAVGYGFRPLRAGAWLLSLLAAGSVVYALAPPPALKPGEAPDFSPVFYTLDLLLPIISFGQETAFAPEGPYQWLSYALVLMGWLLASTVIAGVTRSVSRP</sequence>